<dbReference type="PANTHER" id="PTHR34966:SF1">
    <property type="entry name" value="OS04G0508100 PROTEIN"/>
    <property type="match status" value="1"/>
</dbReference>
<comment type="caution">
    <text evidence="2">The sequence shown here is derived from an EMBL/GenBank/DDBJ whole genome shotgun (WGS) entry which is preliminary data.</text>
</comment>
<sequence>MAGGNLLHRVMSYVLNQLVVDTLSNSIAFQRFAVRTNKRIEAVSKMASQKKQELSEQMKDFSENFQSPPKDR</sequence>
<feature type="region of interest" description="Disordered" evidence="1">
    <location>
        <begin position="48"/>
        <end position="72"/>
    </location>
</feature>
<evidence type="ECO:0000313" key="2">
    <source>
        <dbReference type="EMBL" id="KAF5750811.1"/>
    </source>
</evidence>
<evidence type="ECO:0000313" key="3">
    <source>
        <dbReference type="Proteomes" id="UP000593562"/>
    </source>
</evidence>
<dbReference type="Proteomes" id="UP000593562">
    <property type="component" value="Unassembled WGS sequence"/>
</dbReference>
<evidence type="ECO:0000256" key="1">
    <source>
        <dbReference type="SAM" id="MobiDB-lite"/>
    </source>
</evidence>
<feature type="compositionally biased region" description="Polar residues" evidence="1">
    <location>
        <begin position="63"/>
        <end position="72"/>
    </location>
</feature>
<dbReference type="InParanoid" id="A0A7J7DWZ4"/>
<accession>A0A7J7DWZ4</accession>
<reference evidence="2 3" key="1">
    <citation type="journal article" date="2020" name="Nat. Commun.">
        <title>Genome of Tripterygium wilfordii and identification of cytochrome P450 involved in triptolide biosynthesis.</title>
        <authorList>
            <person name="Tu L."/>
            <person name="Su P."/>
            <person name="Zhang Z."/>
            <person name="Gao L."/>
            <person name="Wang J."/>
            <person name="Hu T."/>
            <person name="Zhou J."/>
            <person name="Zhang Y."/>
            <person name="Zhao Y."/>
            <person name="Liu Y."/>
            <person name="Song Y."/>
            <person name="Tong Y."/>
            <person name="Lu Y."/>
            <person name="Yang J."/>
            <person name="Xu C."/>
            <person name="Jia M."/>
            <person name="Peters R.J."/>
            <person name="Huang L."/>
            <person name="Gao W."/>
        </authorList>
    </citation>
    <scope>NUCLEOTIDE SEQUENCE [LARGE SCALE GENOMIC DNA]</scope>
    <source>
        <strain evidence="3">cv. XIE 37</strain>
        <tissue evidence="2">Leaf</tissue>
    </source>
</reference>
<dbReference type="OrthoDB" id="2101583at2759"/>
<proteinExistence type="predicted"/>
<name>A0A7J7DWZ4_TRIWF</name>
<dbReference type="AlphaFoldDB" id="A0A7J7DWZ4"/>
<organism evidence="2 3">
    <name type="scientific">Tripterygium wilfordii</name>
    <name type="common">Thunder God vine</name>
    <dbReference type="NCBI Taxonomy" id="458696"/>
    <lineage>
        <taxon>Eukaryota</taxon>
        <taxon>Viridiplantae</taxon>
        <taxon>Streptophyta</taxon>
        <taxon>Embryophyta</taxon>
        <taxon>Tracheophyta</taxon>
        <taxon>Spermatophyta</taxon>
        <taxon>Magnoliopsida</taxon>
        <taxon>eudicotyledons</taxon>
        <taxon>Gunneridae</taxon>
        <taxon>Pentapetalae</taxon>
        <taxon>rosids</taxon>
        <taxon>fabids</taxon>
        <taxon>Celastrales</taxon>
        <taxon>Celastraceae</taxon>
        <taxon>Tripterygium</taxon>
    </lineage>
</organism>
<dbReference type="FunCoup" id="A0A7J7DWZ4">
    <property type="interactions" value="973"/>
</dbReference>
<keyword evidence="3" id="KW-1185">Reference proteome</keyword>
<feature type="compositionally biased region" description="Basic and acidic residues" evidence="1">
    <location>
        <begin position="50"/>
        <end position="62"/>
    </location>
</feature>
<protein>
    <submittedName>
        <fullName evidence="2">Uncharacterized protein</fullName>
    </submittedName>
</protein>
<gene>
    <name evidence="2" type="ORF">HS088_TW03G01151</name>
</gene>
<dbReference type="EMBL" id="JAAARO010000003">
    <property type="protein sequence ID" value="KAF5750811.1"/>
    <property type="molecule type" value="Genomic_DNA"/>
</dbReference>
<dbReference type="PANTHER" id="PTHR34966">
    <property type="entry name" value="OSJNBA0043L24.15 PROTEIN"/>
    <property type="match status" value="1"/>
</dbReference>